<proteinExistence type="predicted"/>
<accession>A0A8F6YBP0</accession>
<dbReference type="KEGG" id="gce:KYE46_10490"/>
<dbReference type="Proteomes" id="UP000825009">
    <property type="component" value="Chromosome"/>
</dbReference>
<sequence>MTKDKSQHIDTDGKTVIDMKGSELHHDLKNQEGEKQKKDKDAKAKDAKDSNDKK</sequence>
<dbReference type="EMBL" id="CP079194">
    <property type="protein sequence ID" value="QXT38377.1"/>
    <property type="molecule type" value="Genomic_DNA"/>
</dbReference>
<feature type="region of interest" description="Disordered" evidence="1">
    <location>
        <begin position="1"/>
        <end position="54"/>
    </location>
</feature>
<reference evidence="2 3" key="1">
    <citation type="submission" date="2021-07" db="EMBL/GenBank/DDBJ databases">
        <title>A novel Jannaschia species isolated from marine dinoflagellate Ceratoperidinium margalefii.</title>
        <authorList>
            <person name="Jiang Y."/>
            <person name="Li Z."/>
        </authorList>
    </citation>
    <scope>NUCLEOTIDE SEQUENCE [LARGE SCALE GENOMIC DNA]</scope>
    <source>
        <strain evidence="2 3">J12C1-MA-4</strain>
    </source>
</reference>
<protein>
    <submittedName>
        <fullName evidence="2">Uncharacterized protein</fullName>
    </submittedName>
</protein>
<evidence type="ECO:0000313" key="3">
    <source>
        <dbReference type="Proteomes" id="UP000825009"/>
    </source>
</evidence>
<organism evidence="2 3">
    <name type="scientific">Gymnodinialimonas ceratoperidinii</name>
    <dbReference type="NCBI Taxonomy" id="2856823"/>
    <lineage>
        <taxon>Bacteria</taxon>
        <taxon>Pseudomonadati</taxon>
        <taxon>Pseudomonadota</taxon>
        <taxon>Alphaproteobacteria</taxon>
        <taxon>Rhodobacterales</taxon>
        <taxon>Paracoccaceae</taxon>
        <taxon>Gymnodinialimonas</taxon>
    </lineage>
</organism>
<dbReference type="AlphaFoldDB" id="A0A8F6YBP0"/>
<evidence type="ECO:0000256" key="1">
    <source>
        <dbReference type="SAM" id="MobiDB-lite"/>
    </source>
</evidence>
<keyword evidence="3" id="KW-1185">Reference proteome</keyword>
<gene>
    <name evidence="2" type="ORF">KYE46_10490</name>
</gene>
<dbReference type="RefSeq" id="WP_219000573.1">
    <property type="nucleotide sequence ID" value="NZ_CP079194.1"/>
</dbReference>
<evidence type="ECO:0000313" key="2">
    <source>
        <dbReference type="EMBL" id="QXT38377.1"/>
    </source>
</evidence>
<name>A0A8F6YBP0_9RHOB</name>